<dbReference type="STRING" id="329186.SAMN02927925_00454"/>
<accession>A0A1G4V6M6</accession>
<proteinExistence type="predicted"/>
<name>A0A1G4V6M6_9FLAO</name>
<sequence length="44" mass="4961">MKKIIYTAILTTTVLLTSCSSGWNCKARYVKSDTAKKKETHRIA</sequence>
<dbReference type="EMBL" id="FMTY01000001">
    <property type="protein sequence ID" value="SCX02086.1"/>
    <property type="molecule type" value="Genomic_DNA"/>
</dbReference>
<evidence type="ECO:0000313" key="1">
    <source>
        <dbReference type="EMBL" id="SCX02086.1"/>
    </source>
</evidence>
<reference evidence="1 2" key="1">
    <citation type="submission" date="2016-10" db="EMBL/GenBank/DDBJ databases">
        <authorList>
            <person name="de Groot N.N."/>
        </authorList>
    </citation>
    <scope>NUCLEOTIDE SEQUENCE [LARGE SCALE GENOMIC DNA]</scope>
    <source>
        <strain evidence="1 2">CGMCC 1.3801</strain>
    </source>
</reference>
<evidence type="ECO:0008006" key="3">
    <source>
        <dbReference type="Google" id="ProtNLM"/>
    </source>
</evidence>
<protein>
    <recommendedName>
        <fullName evidence="3">Lipoprotein</fullName>
    </recommendedName>
</protein>
<dbReference type="PROSITE" id="PS51257">
    <property type="entry name" value="PROKAR_LIPOPROTEIN"/>
    <property type="match status" value="1"/>
</dbReference>
<organism evidence="1 2">
    <name type="scientific">Flavobacterium saliperosum</name>
    <dbReference type="NCBI Taxonomy" id="329186"/>
    <lineage>
        <taxon>Bacteria</taxon>
        <taxon>Pseudomonadati</taxon>
        <taxon>Bacteroidota</taxon>
        <taxon>Flavobacteriia</taxon>
        <taxon>Flavobacteriales</taxon>
        <taxon>Flavobacteriaceae</taxon>
        <taxon>Flavobacterium</taxon>
    </lineage>
</organism>
<dbReference type="AlphaFoldDB" id="A0A1G4V6M6"/>
<dbReference type="RefSeq" id="WP_023575498.1">
    <property type="nucleotide sequence ID" value="NZ_CBCSBQ010000003.1"/>
</dbReference>
<dbReference type="Proteomes" id="UP000182124">
    <property type="component" value="Unassembled WGS sequence"/>
</dbReference>
<gene>
    <name evidence="1" type="ORF">SAMN02927925_00454</name>
</gene>
<evidence type="ECO:0000313" key="2">
    <source>
        <dbReference type="Proteomes" id="UP000182124"/>
    </source>
</evidence>